<feature type="transmembrane region" description="Helical" evidence="8">
    <location>
        <begin position="26"/>
        <end position="50"/>
    </location>
</feature>
<keyword evidence="7 8" id="KW-0472">Membrane</keyword>
<keyword evidence="8" id="KW-0653">Protein transport</keyword>
<dbReference type="PANTHER" id="PTHR14110:SF0">
    <property type="entry name" value="MITOCHONDRIAL IMPORT INNER MEMBRANE TRANSLOCASE SUBUNIT TIM22"/>
    <property type="match status" value="1"/>
</dbReference>
<protein>
    <recommendedName>
        <fullName evidence="8">Mitochondrial import inner membrane translocase subunit TIM22</fullName>
    </recommendedName>
</protein>
<comment type="similarity">
    <text evidence="2 8">Belongs to the Tim17/Tim22/Tim23 family.</text>
</comment>
<dbReference type="PANTHER" id="PTHR14110">
    <property type="entry name" value="MITOCHONDRIAL IMPORT INNER MEMBRANE TRANSLOCASE SUBUNIT TIM22"/>
    <property type="match status" value="1"/>
</dbReference>
<organism evidence="9 10">
    <name type="scientific">Trypanosoma rangeli SC58</name>
    <dbReference type="NCBI Taxonomy" id="429131"/>
    <lineage>
        <taxon>Eukaryota</taxon>
        <taxon>Discoba</taxon>
        <taxon>Euglenozoa</taxon>
        <taxon>Kinetoplastea</taxon>
        <taxon>Metakinetoplastina</taxon>
        <taxon>Trypanosomatida</taxon>
        <taxon>Trypanosomatidae</taxon>
        <taxon>Trypanosoma</taxon>
        <taxon>Herpetosoma</taxon>
    </lineage>
</organism>
<reference evidence="9 10" key="1">
    <citation type="submission" date="2013-07" db="EMBL/GenBank/DDBJ databases">
        <authorList>
            <person name="Stoco P.H."/>
            <person name="Wagner G."/>
            <person name="Gerber A."/>
            <person name="Zaha A."/>
            <person name="Thompson C."/>
            <person name="Bartholomeu D.C."/>
            <person name="Luckemeyer D.D."/>
            <person name="Bahia D."/>
            <person name="Loreto E."/>
            <person name="Prestes E.B."/>
            <person name="Lima F.M."/>
            <person name="Rodrigues-Luiz G."/>
            <person name="Vallejo G.A."/>
            <person name="Filho J.F."/>
            <person name="Monteiro K.M."/>
            <person name="Tyler K.M."/>
            <person name="de Almeida L.G."/>
            <person name="Ortiz M.F."/>
            <person name="Siervo M.A."/>
            <person name="de Moraes M.H."/>
            <person name="Cunha O.L."/>
            <person name="Mendonca-Neto R."/>
            <person name="Silva R."/>
            <person name="Teixeira S.M."/>
            <person name="Murta S.M."/>
            <person name="Sincero T.C."/>
            <person name="Mendes T.A."/>
            <person name="Urmenyi T.P."/>
            <person name="Silva V.G."/>
            <person name="da Rocha W.D."/>
            <person name="Andersson B."/>
            <person name="Romanha A.J."/>
            <person name="Steindel M."/>
            <person name="de Vasconcelos A.T."/>
            <person name="Grisard E.C."/>
        </authorList>
    </citation>
    <scope>NUCLEOTIDE SEQUENCE [LARGE SCALE GENOMIC DNA]</scope>
    <source>
        <strain evidence="9 10">SC58</strain>
    </source>
</reference>
<keyword evidence="3 8" id="KW-0812">Transmembrane</keyword>
<dbReference type="GO" id="GO:0042721">
    <property type="term" value="C:TIM22 mitochondrial import inner membrane insertion complex"/>
    <property type="evidence" value="ECO:0007669"/>
    <property type="project" value="UniProtKB-UniRule"/>
</dbReference>
<dbReference type="Proteomes" id="UP000031737">
    <property type="component" value="Unassembled WGS sequence"/>
</dbReference>
<evidence type="ECO:0000313" key="9">
    <source>
        <dbReference type="EMBL" id="ESL09778.1"/>
    </source>
</evidence>
<comment type="subunit">
    <text evidence="8">Component of the TIM22 complex.</text>
</comment>
<dbReference type="EMBL" id="AUPL01002497">
    <property type="protein sequence ID" value="ESL09778.1"/>
    <property type="molecule type" value="Genomic_DNA"/>
</dbReference>
<feature type="transmembrane region" description="Helical" evidence="8">
    <location>
        <begin position="75"/>
        <end position="93"/>
    </location>
</feature>
<evidence type="ECO:0000256" key="6">
    <source>
        <dbReference type="ARBA" id="ARBA00023128"/>
    </source>
</evidence>
<gene>
    <name evidence="9" type="ORF">TRSC58_02497</name>
</gene>
<evidence type="ECO:0000256" key="2">
    <source>
        <dbReference type="ARBA" id="ARBA00008444"/>
    </source>
</evidence>
<proteinExistence type="inferred from homology"/>
<evidence type="ECO:0000256" key="7">
    <source>
        <dbReference type="ARBA" id="ARBA00023136"/>
    </source>
</evidence>
<sequence>MSTILDAQPPIDPAQKALMMAKDSTLATAGMNVIGGYVMGFGFSLFGAMISAETATQRMGTADFFRHSLRSANKLGGSFAYFGFLFGGIEVALEKRRGRKDAWNPTASGAILGGAYGWRYYKAPGLVGGIVGGAAFSLVFERMIDALGFAQH</sequence>
<comment type="caution">
    <text evidence="9">The sequence shown here is derived from an EMBL/GenBank/DDBJ whole genome shotgun (WGS) entry which is preliminary data.</text>
</comment>
<evidence type="ECO:0000313" key="10">
    <source>
        <dbReference type="Proteomes" id="UP000031737"/>
    </source>
</evidence>
<dbReference type="GO" id="GO:0030943">
    <property type="term" value="F:mitochondrion targeting sequence binding"/>
    <property type="evidence" value="ECO:0007669"/>
    <property type="project" value="TreeGrafter"/>
</dbReference>
<keyword evidence="10" id="KW-1185">Reference proteome</keyword>
<accession>A0A061J2W2</accession>
<dbReference type="Pfam" id="PF02466">
    <property type="entry name" value="Tim17"/>
    <property type="match status" value="1"/>
</dbReference>
<name>A0A061J2W2_TRYRA</name>
<comment type="function">
    <text evidence="8">Essential core component of the TIM22 complex, a complex that mediates the import and insertion of multi-pass transmembrane proteins into the mitochondrial inner membrane. In the TIM22 complex, it constitutes the voltage-activated and signal-gated channel. Forms a twin-pore translocase that uses the membrane potential as external driving force in 2 voltage-dependent steps.</text>
</comment>
<dbReference type="OrthoDB" id="75343at2759"/>
<evidence type="ECO:0000256" key="1">
    <source>
        <dbReference type="ARBA" id="ARBA00004448"/>
    </source>
</evidence>
<evidence type="ECO:0000256" key="3">
    <source>
        <dbReference type="ARBA" id="ARBA00022692"/>
    </source>
</evidence>
<keyword evidence="5 8" id="KW-1133">Transmembrane helix</keyword>
<evidence type="ECO:0000256" key="4">
    <source>
        <dbReference type="ARBA" id="ARBA00022792"/>
    </source>
</evidence>
<keyword evidence="6 8" id="KW-0496">Mitochondrion</keyword>
<dbReference type="GO" id="GO:0045039">
    <property type="term" value="P:protein insertion into mitochondrial inner membrane"/>
    <property type="evidence" value="ECO:0007669"/>
    <property type="project" value="UniProtKB-UniRule"/>
</dbReference>
<evidence type="ECO:0000256" key="8">
    <source>
        <dbReference type="RuleBase" id="RU367038"/>
    </source>
</evidence>
<dbReference type="AlphaFoldDB" id="A0A061J2W2"/>
<dbReference type="VEuPathDB" id="TriTrypDB:TRSC58_02497"/>
<keyword evidence="4 8" id="KW-0999">Mitochondrion inner membrane</keyword>
<comment type="subcellular location">
    <subcellularLocation>
        <location evidence="1 8">Mitochondrion inner membrane</location>
        <topology evidence="1 8">Multi-pass membrane protein</topology>
    </subcellularLocation>
</comment>
<keyword evidence="8" id="KW-0811">Translocation</keyword>
<dbReference type="InterPro" id="IPR039175">
    <property type="entry name" value="TIM22"/>
</dbReference>
<evidence type="ECO:0000256" key="5">
    <source>
        <dbReference type="ARBA" id="ARBA00022989"/>
    </source>
</evidence>
<dbReference type="GO" id="GO:0008320">
    <property type="term" value="F:protein transmembrane transporter activity"/>
    <property type="evidence" value="ECO:0007669"/>
    <property type="project" value="UniProtKB-UniRule"/>
</dbReference>
<keyword evidence="8" id="KW-0813">Transport</keyword>